<feature type="chain" id="PRO_5013317051" evidence="2">
    <location>
        <begin position="20"/>
        <end position="156"/>
    </location>
</feature>
<organism evidence="3 4">
    <name type="scientific">Xaviernesmea rhizosphaerae</name>
    <dbReference type="NCBI Taxonomy" id="1672749"/>
    <lineage>
        <taxon>Bacteria</taxon>
        <taxon>Pseudomonadati</taxon>
        <taxon>Pseudomonadota</taxon>
        <taxon>Alphaproteobacteria</taxon>
        <taxon>Hyphomicrobiales</taxon>
        <taxon>Rhizobiaceae</taxon>
        <taxon>Rhizobium/Agrobacterium group</taxon>
        <taxon>Xaviernesmea</taxon>
    </lineage>
</organism>
<proteinExistence type="predicted"/>
<keyword evidence="2" id="KW-0732">Signal</keyword>
<comment type="caution">
    <text evidence="3">The sequence shown here is derived from an EMBL/GenBank/DDBJ whole genome shotgun (WGS) entry which is preliminary data.</text>
</comment>
<evidence type="ECO:0000256" key="2">
    <source>
        <dbReference type="SAM" id="SignalP"/>
    </source>
</evidence>
<evidence type="ECO:0000313" key="4">
    <source>
        <dbReference type="Proteomes" id="UP000186143"/>
    </source>
</evidence>
<gene>
    <name evidence="3" type="ORF">BJF92_00185</name>
</gene>
<evidence type="ECO:0000313" key="3">
    <source>
        <dbReference type="EMBL" id="OLP53469.1"/>
    </source>
</evidence>
<name>A0A1Q9AEX6_9HYPH</name>
<feature type="compositionally biased region" description="Low complexity" evidence="1">
    <location>
        <begin position="139"/>
        <end position="156"/>
    </location>
</feature>
<dbReference type="AlphaFoldDB" id="A0A1Q9AEX6"/>
<feature type="signal peptide" evidence="2">
    <location>
        <begin position="1"/>
        <end position="19"/>
    </location>
</feature>
<protein>
    <submittedName>
        <fullName evidence="3">Uncharacterized protein</fullName>
    </submittedName>
</protein>
<dbReference type="EMBL" id="MKIO01000040">
    <property type="protein sequence ID" value="OLP53469.1"/>
    <property type="molecule type" value="Genomic_DNA"/>
</dbReference>
<dbReference type="Proteomes" id="UP000186143">
    <property type="component" value="Unassembled WGS sequence"/>
</dbReference>
<dbReference type="STRING" id="1672749.BJF92_00185"/>
<feature type="region of interest" description="Disordered" evidence="1">
    <location>
        <begin position="126"/>
        <end position="156"/>
    </location>
</feature>
<feature type="region of interest" description="Disordered" evidence="1">
    <location>
        <begin position="79"/>
        <end position="104"/>
    </location>
</feature>
<sequence>MRGLAVMVPALLMALPLQAEEPAAGRYRMERGERGLIRLDTATGEVSLCRENGETVTCRMAADERAAFERELDDLTRRVEALEKAERQAPPPRPSANLPTDAEIDRSIGIMERWMRSFFDMVQSFENRSGENRSGENRSGAPSGSGEESGSLPDKT</sequence>
<reference evidence="3 4" key="1">
    <citation type="submission" date="2016-09" db="EMBL/GenBank/DDBJ databases">
        <title>Rhizobium sp. nov., a novel species isolated from the rice rhizosphere.</title>
        <authorList>
            <person name="Zhao J."/>
            <person name="Zhang X."/>
        </authorList>
    </citation>
    <scope>NUCLEOTIDE SEQUENCE [LARGE SCALE GENOMIC DNA]</scope>
    <source>
        <strain evidence="3 4">MH17</strain>
    </source>
</reference>
<accession>A0A1Q9AEX6</accession>
<evidence type="ECO:0000256" key="1">
    <source>
        <dbReference type="SAM" id="MobiDB-lite"/>
    </source>
</evidence>